<feature type="region of interest" description="Disordered" evidence="1">
    <location>
        <begin position="1"/>
        <end position="20"/>
    </location>
</feature>
<sequence>MAASPEASDKTEPVGVDQLYNSSPLKAQPWMQAVGGIPAKADTCGGDVDSTHGIPKGSWLIMANAPHGIKQEGDNMKQV</sequence>
<name>A0ABR1R4H4_9PEZI</name>
<comment type="caution">
    <text evidence="2">The sequence shown here is derived from an EMBL/GenBank/DDBJ whole genome shotgun (WGS) entry which is preliminary data.</text>
</comment>
<proteinExistence type="predicted"/>
<protein>
    <submittedName>
        <fullName evidence="2">Uncharacterized protein</fullName>
    </submittedName>
</protein>
<evidence type="ECO:0000313" key="2">
    <source>
        <dbReference type="EMBL" id="KAK7999033.1"/>
    </source>
</evidence>
<evidence type="ECO:0000313" key="3">
    <source>
        <dbReference type="Proteomes" id="UP001396898"/>
    </source>
</evidence>
<evidence type="ECO:0000256" key="1">
    <source>
        <dbReference type="SAM" id="MobiDB-lite"/>
    </source>
</evidence>
<gene>
    <name evidence="2" type="ORF">PG991_014708</name>
</gene>
<accession>A0ABR1R4H4</accession>
<organism evidence="2 3">
    <name type="scientific">Apiospora marii</name>
    <dbReference type="NCBI Taxonomy" id="335849"/>
    <lineage>
        <taxon>Eukaryota</taxon>
        <taxon>Fungi</taxon>
        <taxon>Dikarya</taxon>
        <taxon>Ascomycota</taxon>
        <taxon>Pezizomycotina</taxon>
        <taxon>Sordariomycetes</taxon>
        <taxon>Xylariomycetidae</taxon>
        <taxon>Amphisphaeriales</taxon>
        <taxon>Apiosporaceae</taxon>
        <taxon>Apiospora</taxon>
    </lineage>
</organism>
<keyword evidence="3" id="KW-1185">Reference proteome</keyword>
<dbReference type="EMBL" id="JAQQWI010000019">
    <property type="protein sequence ID" value="KAK7999033.1"/>
    <property type="molecule type" value="Genomic_DNA"/>
</dbReference>
<dbReference type="Proteomes" id="UP001396898">
    <property type="component" value="Unassembled WGS sequence"/>
</dbReference>
<reference evidence="2 3" key="1">
    <citation type="submission" date="2023-01" db="EMBL/GenBank/DDBJ databases">
        <title>Analysis of 21 Apiospora genomes using comparative genomics revels a genus with tremendous synthesis potential of carbohydrate active enzymes and secondary metabolites.</title>
        <authorList>
            <person name="Sorensen T."/>
        </authorList>
    </citation>
    <scope>NUCLEOTIDE SEQUENCE [LARGE SCALE GENOMIC DNA]</scope>
    <source>
        <strain evidence="2 3">CBS 20057</strain>
    </source>
</reference>